<dbReference type="InterPro" id="IPR029063">
    <property type="entry name" value="SAM-dependent_MTases_sf"/>
</dbReference>
<feature type="binding site" evidence="13">
    <location>
        <position position="318"/>
    </location>
    <ligand>
        <name>S-adenosyl-L-methionine</name>
        <dbReference type="ChEBI" id="CHEBI:59789"/>
    </ligand>
</feature>
<dbReference type="SUPFAM" id="SSF48013">
    <property type="entry name" value="NusB-like"/>
    <property type="match status" value="1"/>
</dbReference>
<evidence type="ECO:0000256" key="6">
    <source>
        <dbReference type="ARBA" id="ARBA00022603"/>
    </source>
</evidence>
<evidence type="ECO:0000313" key="15">
    <source>
        <dbReference type="EMBL" id="PKY90397.1"/>
    </source>
</evidence>
<evidence type="ECO:0000256" key="4">
    <source>
        <dbReference type="ARBA" id="ARBA00022490"/>
    </source>
</evidence>
<evidence type="ECO:0000313" key="16">
    <source>
        <dbReference type="Proteomes" id="UP000234384"/>
    </source>
</evidence>
<proteinExistence type="inferred from homology"/>
<reference evidence="15 16" key="1">
    <citation type="submission" date="2017-12" db="EMBL/GenBank/DDBJ databases">
        <title>Phylogenetic diversity of female urinary microbiome.</title>
        <authorList>
            <person name="Thomas-White K."/>
            <person name="Wolfe A.J."/>
        </authorList>
    </citation>
    <scope>NUCLEOTIDE SEQUENCE [LARGE SCALE GENOMIC DNA]</scope>
    <source>
        <strain evidence="15 16">UMB0898</strain>
    </source>
</reference>
<dbReference type="GO" id="GO:0006355">
    <property type="term" value="P:regulation of DNA-templated transcription"/>
    <property type="evidence" value="ECO:0007669"/>
    <property type="project" value="InterPro"/>
</dbReference>
<name>A0A2I1K478_9LACT</name>
<comment type="subcellular location">
    <subcellularLocation>
        <location evidence="2">Cytoplasm</location>
    </subcellularLocation>
</comment>
<dbReference type="AlphaFoldDB" id="A0A2I1K478"/>
<comment type="catalytic activity">
    <reaction evidence="12">
        <text>cytidine(967) in 16S rRNA + S-adenosyl-L-methionine = 5-methylcytidine(967) in 16S rRNA + S-adenosyl-L-homocysteine + H(+)</text>
        <dbReference type="Rhea" id="RHEA:42748"/>
        <dbReference type="Rhea" id="RHEA-COMP:10219"/>
        <dbReference type="Rhea" id="RHEA-COMP:10220"/>
        <dbReference type="ChEBI" id="CHEBI:15378"/>
        <dbReference type="ChEBI" id="CHEBI:57856"/>
        <dbReference type="ChEBI" id="CHEBI:59789"/>
        <dbReference type="ChEBI" id="CHEBI:74483"/>
        <dbReference type="ChEBI" id="CHEBI:82748"/>
        <dbReference type="EC" id="2.1.1.176"/>
    </reaction>
</comment>
<keyword evidence="8 13" id="KW-0949">S-adenosyl-L-methionine</keyword>
<dbReference type="Pfam" id="PF01189">
    <property type="entry name" value="Methyltr_RsmB-F"/>
    <property type="match status" value="1"/>
</dbReference>
<dbReference type="GO" id="GO:0008649">
    <property type="term" value="F:rRNA methyltransferase activity"/>
    <property type="evidence" value="ECO:0007669"/>
    <property type="project" value="InterPro"/>
</dbReference>
<evidence type="ECO:0000256" key="2">
    <source>
        <dbReference type="ARBA" id="ARBA00004496"/>
    </source>
</evidence>
<dbReference type="InterPro" id="IPR001678">
    <property type="entry name" value="MeTrfase_RsmB-F_NOP2_dom"/>
</dbReference>
<dbReference type="PRINTS" id="PR02008">
    <property type="entry name" value="RCMTFAMILY"/>
</dbReference>
<evidence type="ECO:0000256" key="10">
    <source>
        <dbReference type="ARBA" id="ARBA00030399"/>
    </source>
</evidence>
<comment type="similarity">
    <text evidence="13">Belongs to the class I-like SAM-binding methyltransferase superfamily. RsmB/NOP family.</text>
</comment>
<keyword evidence="5" id="KW-0698">rRNA processing</keyword>
<dbReference type="Proteomes" id="UP000234384">
    <property type="component" value="Unassembled WGS sequence"/>
</dbReference>
<evidence type="ECO:0000256" key="1">
    <source>
        <dbReference type="ARBA" id="ARBA00002724"/>
    </source>
</evidence>
<dbReference type="PANTHER" id="PTHR22807">
    <property type="entry name" value="NOP2 YEAST -RELATED NOL1/NOP2/FMU SUN DOMAIN-CONTAINING"/>
    <property type="match status" value="1"/>
</dbReference>
<accession>A0A2I1K478</accession>
<dbReference type="Pfam" id="PF22458">
    <property type="entry name" value="RsmF-B_ferredox"/>
    <property type="match status" value="1"/>
</dbReference>
<dbReference type="FunFam" id="3.40.50.150:FF:000022">
    <property type="entry name" value="Ribosomal RNA small subunit methyltransferase B"/>
    <property type="match status" value="1"/>
</dbReference>
<evidence type="ECO:0000256" key="11">
    <source>
        <dbReference type="ARBA" id="ARBA00031088"/>
    </source>
</evidence>
<organism evidence="15 16">
    <name type="scientific">Falseniella ignava</name>
    <dbReference type="NCBI Taxonomy" id="137730"/>
    <lineage>
        <taxon>Bacteria</taxon>
        <taxon>Bacillati</taxon>
        <taxon>Bacillota</taxon>
        <taxon>Bacilli</taxon>
        <taxon>Lactobacillales</taxon>
        <taxon>Aerococcaceae</taxon>
        <taxon>Falseniella</taxon>
    </lineage>
</organism>
<dbReference type="GO" id="GO:0005737">
    <property type="term" value="C:cytoplasm"/>
    <property type="evidence" value="ECO:0007669"/>
    <property type="project" value="UniProtKB-SubCell"/>
</dbReference>
<dbReference type="InterPro" id="IPR006027">
    <property type="entry name" value="NusB_RsmB_TIM44"/>
</dbReference>
<gene>
    <name evidence="15" type="ORF">CYJ57_01870</name>
</gene>
<feature type="domain" description="SAM-dependent MTase RsmB/NOP-type" evidence="14">
    <location>
        <begin position="178"/>
        <end position="451"/>
    </location>
</feature>
<dbReference type="PANTHER" id="PTHR22807:SF53">
    <property type="entry name" value="RIBOSOMAL RNA SMALL SUBUNIT METHYLTRANSFERASE B-RELATED"/>
    <property type="match status" value="1"/>
</dbReference>
<evidence type="ECO:0000256" key="5">
    <source>
        <dbReference type="ARBA" id="ARBA00022552"/>
    </source>
</evidence>
<keyword evidence="7 13" id="KW-0808">Transferase</keyword>
<dbReference type="Pfam" id="PF01029">
    <property type="entry name" value="NusB"/>
    <property type="match status" value="1"/>
</dbReference>
<dbReference type="InterPro" id="IPR004573">
    <property type="entry name" value="rRNA_ssu_MeTfrase_B"/>
</dbReference>
<comment type="function">
    <text evidence="1">Specifically methylates the cytosine at position 967 (m5C967) of 16S rRNA.</text>
</comment>
<evidence type="ECO:0000256" key="3">
    <source>
        <dbReference type="ARBA" id="ARBA00012140"/>
    </source>
</evidence>
<evidence type="ECO:0000256" key="8">
    <source>
        <dbReference type="ARBA" id="ARBA00022691"/>
    </source>
</evidence>
<feature type="binding site" evidence="13">
    <location>
        <position position="336"/>
    </location>
    <ligand>
        <name>S-adenosyl-L-methionine</name>
        <dbReference type="ChEBI" id="CHEBI:59789"/>
    </ligand>
</feature>
<dbReference type="OrthoDB" id="9810297at2"/>
<dbReference type="EMBL" id="PKHE01000003">
    <property type="protein sequence ID" value="PKY90397.1"/>
    <property type="molecule type" value="Genomic_DNA"/>
</dbReference>
<dbReference type="InterPro" id="IPR054728">
    <property type="entry name" value="RsmB-like_ferredoxin"/>
</dbReference>
<feature type="binding site" evidence="13">
    <location>
        <position position="290"/>
    </location>
    <ligand>
        <name>S-adenosyl-L-methionine</name>
        <dbReference type="ChEBI" id="CHEBI:59789"/>
    </ligand>
</feature>
<dbReference type="SUPFAM" id="SSF53335">
    <property type="entry name" value="S-adenosyl-L-methionine-dependent methyltransferases"/>
    <property type="match status" value="1"/>
</dbReference>
<evidence type="ECO:0000256" key="12">
    <source>
        <dbReference type="ARBA" id="ARBA00047283"/>
    </source>
</evidence>
<dbReference type="Gene3D" id="3.40.50.150">
    <property type="entry name" value="Vaccinia Virus protein VP39"/>
    <property type="match status" value="1"/>
</dbReference>
<evidence type="ECO:0000259" key="14">
    <source>
        <dbReference type="PROSITE" id="PS51686"/>
    </source>
</evidence>
<dbReference type="CDD" id="cd02440">
    <property type="entry name" value="AdoMet_MTases"/>
    <property type="match status" value="1"/>
</dbReference>
<dbReference type="Gene3D" id="1.10.940.10">
    <property type="entry name" value="NusB-like"/>
    <property type="match status" value="1"/>
</dbReference>
<dbReference type="PROSITE" id="PS51686">
    <property type="entry name" value="SAM_MT_RSMB_NOP"/>
    <property type="match status" value="1"/>
</dbReference>
<comment type="caution">
    <text evidence="15">The sequence shown here is derived from an EMBL/GenBank/DDBJ whole genome shotgun (WGS) entry which is preliminary data.</text>
</comment>
<protein>
    <recommendedName>
        <fullName evidence="3">16S rRNA (cytosine(967)-C(5))-methyltransferase</fullName>
        <ecNumber evidence="3">2.1.1.176</ecNumber>
    </recommendedName>
    <alternativeName>
        <fullName evidence="10">16S rRNA m5C967 methyltransferase</fullName>
    </alternativeName>
    <alternativeName>
        <fullName evidence="11">rRNA (cytosine-C(5)-)-methyltransferase RsmB</fullName>
    </alternativeName>
</protein>
<keyword evidence="9 13" id="KW-0694">RNA-binding</keyword>
<dbReference type="Gene3D" id="3.30.70.1170">
    <property type="entry name" value="Sun protein, domain 3"/>
    <property type="match status" value="1"/>
</dbReference>
<evidence type="ECO:0000256" key="9">
    <source>
        <dbReference type="ARBA" id="ARBA00022884"/>
    </source>
</evidence>
<keyword evidence="4" id="KW-0963">Cytoplasm</keyword>
<dbReference type="NCBIfam" id="TIGR00563">
    <property type="entry name" value="rsmB"/>
    <property type="match status" value="1"/>
</dbReference>
<feature type="active site" description="Nucleophile" evidence="13">
    <location>
        <position position="389"/>
    </location>
</feature>
<dbReference type="InterPro" id="IPR035926">
    <property type="entry name" value="NusB-like_sf"/>
</dbReference>
<sequence length="453" mass="51727">MKIKQRSQKRLNQNIRWHMLLILDQIENEGGYSNVLIDAFMTDSEFDSRDKALLTRVVYGVLQHRMTLDFSLDSLLQNKKVDLWVKTLLRLSIYQLCYLDRIPPHAVVNEAVLIAKTNGHAGLGKFVNWVLREFMRQPSNVVEEIEDPVERLSIEYSLPNWMVEYFQSNRTSEKLEAMLSSLNETPKLTARVNLKQMDREEAIARLKEQGIDAEASTLSPAGIILHSPQVLQSSLFQDGLITIQDESSMLVAPVGDIQGDEQILDACCAPGGKATHIASLLTDGHLTALDISADKMNKVAQHMERMNLIDKVNLKVTDALQFHPKKDTFYDIIYLDVPCSGLGIMRRKPEIKYTKKITDIQALAQIQAKFLNHFAPYVKPGGKLIYSTCTLSYEENEKNVEQFIKAHPQFEIDPIQPTEVPSDVIEQPGWVRIWPDQYHTDGFFICRMKRREA</sequence>
<feature type="binding site" evidence="13">
    <location>
        <begin position="267"/>
        <end position="273"/>
    </location>
    <ligand>
        <name>S-adenosyl-L-methionine</name>
        <dbReference type="ChEBI" id="CHEBI:59789"/>
    </ligand>
</feature>
<dbReference type="InterPro" id="IPR023267">
    <property type="entry name" value="RCMT"/>
</dbReference>
<dbReference type="GO" id="GO:0003723">
    <property type="term" value="F:RNA binding"/>
    <property type="evidence" value="ECO:0007669"/>
    <property type="project" value="UniProtKB-UniRule"/>
</dbReference>
<dbReference type="InterPro" id="IPR049560">
    <property type="entry name" value="MeTrfase_RsmB-F_NOP2_cat"/>
</dbReference>
<dbReference type="NCBIfam" id="NF011494">
    <property type="entry name" value="PRK14902.1"/>
    <property type="match status" value="1"/>
</dbReference>
<dbReference type="RefSeq" id="WP_101953849.1">
    <property type="nucleotide sequence ID" value="NZ_PKHE01000003.1"/>
</dbReference>
<evidence type="ECO:0000256" key="7">
    <source>
        <dbReference type="ARBA" id="ARBA00022679"/>
    </source>
</evidence>
<keyword evidence="6 13" id="KW-0489">Methyltransferase</keyword>
<evidence type="ECO:0000256" key="13">
    <source>
        <dbReference type="PROSITE-ProRule" id="PRU01023"/>
    </source>
</evidence>
<dbReference type="EC" id="2.1.1.176" evidence="3"/>